<keyword evidence="4" id="KW-1185">Reference proteome</keyword>
<dbReference type="STRING" id="1336337.A0A3N4JKF7"/>
<sequence length="389" mass="39690">MHFSTSLYLFGFLTLGAAFPEGVLASGYHQHFHRRHAQVEGIVPVEVTLAKIEPAVVEPARVEPATVQGPPNNAVVDVSTPPNNALVIPTPITTSGIPVVPPIVPTTLATVVKVSDSSTILASPSMPLPTSEVYVVPTAGGTHEGSSGSGIAPTTTCTATGETVVSSAPVTIVKSSVITTESTGTVTSTHGASISNSSSSSINAPTTLDTTSTSLSTGVNATTTLFPIIASNVNTDSITSTPTTSSSSPSKEFVTATSTSTTFSPTRTAAWSTSMKISFKYSTLVAATHSTTHKLTLATPSTAPPEASQSKGLDMAEFNKTKPCFDKKCDDPGSEMTYNKTITFNIDNGGDGGVKFGKGSGVSSAAPTGFKMGVAALVVVGFSVVLTIL</sequence>
<keyword evidence="2" id="KW-0732">Signal</keyword>
<accession>A0A3N4JKF7</accession>
<proteinExistence type="predicted"/>
<gene>
    <name evidence="3" type="ORF">L873DRAFT_1686337</name>
</gene>
<protein>
    <submittedName>
        <fullName evidence="3">Uncharacterized protein</fullName>
    </submittedName>
</protein>
<feature type="signal peptide" evidence="2">
    <location>
        <begin position="1"/>
        <end position="18"/>
    </location>
</feature>
<name>A0A3N4JKF7_9PEZI</name>
<evidence type="ECO:0000256" key="2">
    <source>
        <dbReference type="SAM" id="SignalP"/>
    </source>
</evidence>
<dbReference type="AlphaFoldDB" id="A0A3N4JKF7"/>
<dbReference type="OrthoDB" id="5429068at2759"/>
<feature type="region of interest" description="Disordered" evidence="1">
    <location>
        <begin position="186"/>
        <end position="205"/>
    </location>
</feature>
<evidence type="ECO:0000313" key="4">
    <source>
        <dbReference type="Proteomes" id="UP000276215"/>
    </source>
</evidence>
<evidence type="ECO:0000256" key="1">
    <source>
        <dbReference type="SAM" id="MobiDB-lite"/>
    </source>
</evidence>
<dbReference type="Proteomes" id="UP000276215">
    <property type="component" value="Unassembled WGS sequence"/>
</dbReference>
<organism evidence="3 4">
    <name type="scientific">Choiromyces venosus 120613-1</name>
    <dbReference type="NCBI Taxonomy" id="1336337"/>
    <lineage>
        <taxon>Eukaryota</taxon>
        <taxon>Fungi</taxon>
        <taxon>Dikarya</taxon>
        <taxon>Ascomycota</taxon>
        <taxon>Pezizomycotina</taxon>
        <taxon>Pezizomycetes</taxon>
        <taxon>Pezizales</taxon>
        <taxon>Tuberaceae</taxon>
        <taxon>Choiromyces</taxon>
    </lineage>
</organism>
<reference evidence="3 4" key="1">
    <citation type="journal article" date="2018" name="Nat. Ecol. Evol.">
        <title>Pezizomycetes genomes reveal the molecular basis of ectomycorrhizal truffle lifestyle.</title>
        <authorList>
            <person name="Murat C."/>
            <person name="Payen T."/>
            <person name="Noel B."/>
            <person name="Kuo A."/>
            <person name="Morin E."/>
            <person name="Chen J."/>
            <person name="Kohler A."/>
            <person name="Krizsan K."/>
            <person name="Balestrini R."/>
            <person name="Da Silva C."/>
            <person name="Montanini B."/>
            <person name="Hainaut M."/>
            <person name="Levati E."/>
            <person name="Barry K.W."/>
            <person name="Belfiori B."/>
            <person name="Cichocki N."/>
            <person name="Clum A."/>
            <person name="Dockter R.B."/>
            <person name="Fauchery L."/>
            <person name="Guy J."/>
            <person name="Iotti M."/>
            <person name="Le Tacon F."/>
            <person name="Lindquist E.A."/>
            <person name="Lipzen A."/>
            <person name="Malagnac F."/>
            <person name="Mello A."/>
            <person name="Molinier V."/>
            <person name="Miyauchi S."/>
            <person name="Poulain J."/>
            <person name="Riccioni C."/>
            <person name="Rubini A."/>
            <person name="Sitrit Y."/>
            <person name="Splivallo R."/>
            <person name="Traeger S."/>
            <person name="Wang M."/>
            <person name="Zifcakova L."/>
            <person name="Wipf D."/>
            <person name="Zambonelli A."/>
            <person name="Paolocci F."/>
            <person name="Nowrousian M."/>
            <person name="Ottonello S."/>
            <person name="Baldrian P."/>
            <person name="Spatafora J.W."/>
            <person name="Henrissat B."/>
            <person name="Nagy L.G."/>
            <person name="Aury J.M."/>
            <person name="Wincker P."/>
            <person name="Grigoriev I.V."/>
            <person name="Bonfante P."/>
            <person name="Martin F.M."/>
        </authorList>
    </citation>
    <scope>NUCLEOTIDE SEQUENCE [LARGE SCALE GENOMIC DNA]</scope>
    <source>
        <strain evidence="3 4">120613-1</strain>
    </source>
</reference>
<dbReference type="EMBL" id="ML120393">
    <property type="protein sequence ID" value="RPA98696.1"/>
    <property type="molecule type" value="Genomic_DNA"/>
</dbReference>
<feature type="chain" id="PRO_5018145518" evidence="2">
    <location>
        <begin position="19"/>
        <end position="389"/>
    </location>
</feature>
<evidence type="ECO:0000313" key="3">
    <source>
        <dbReference type="EMBL" id="RPA98696.1"/>
    </source>
</evidence>